<reference evidence="2" key="2">
    <citation type="submission" date="2023-01" db="EMBL/GenBank/DDBJ databases">
        <authorList>
            <person name="Petersen C."/>
        </authorList>
    </citation>
    <scope>NUCLEOTIDE SEQUENCE</scope>
    <source>
        <strain evidence="2">IBT 17514</strain>
    </source>
</reference>
<name>A0AAD6N111_9EURO</name>
<protein>
    <submittedName>
        <fullName evidence="2">Uncharacterized protein</fullName>
    </submittedName>
</protein>
<keyword evidence="3" id="KW-1185">Reference proteome</keyword>
<accession>A0AAD6N111</accession>
<evidence type="ECO:0000313" key="3">
    <source>
        <dbReference type="Proteomes" id="UP001215712"/>
    </source>
</evidence>
<dbReference type="EMBL" id="JAQJAN010000001">
    <property type="protein sequence ID" value="KAJ5740833.1"/>
    <property type="molecule type" value="Genomic_DNA"/>
</dbReference>
<sequence length="86" mass="9757">MPNSTMERNLSHVPSVTASFPEMILFVYTASRSMGTETYTQTFSPPVQREHVPSVGPEDQNVMDRLHVQLARSVALRVRMEELHEA</sequence>
<comment type="caution">
    <text evidence="2">The sequence shown here is derived from an EMBL/GenBank/DDBJ whole genome shotgun (WGS) entry which is preliminary data.</text>
</comment>
<gene>
    <name evidence="2" type="ORF">N7493_000705</name>
</gene>
<dbReference type="Proteomes" id="UP001215712">
    <property type="component" value="Unassembled WGS sequence"/>
</dbReference>
<reference evidence="2" key="1">
    <citation type="journal article" date="2023" name="IMA Fungus">
        <title>Comparative genomic study of the Penicillium genus elucidates a diverse pangenome and 15 lateral gene transfer events.</title>
        <authorList>
            <person name="Petersen C."/>
            <person name="Sorensen T."/>
            <person name="Nielsen M.R."/>
            <person name="Sondergaard T.E."/>
            <person name="Sorensen J.L."/>
            <person name="Fitzpatrick D.A."/>
            <person name="Frisvad J.C."/>
            <person name="Nielsen K.L."/>
        </authorList>
    </citation>
    <scope>NUCLEOTIDE SEQUENCE</scope>
    <source>
        <strain evidence="2">IBT 17514</strain>
    </source>
</reference>
<evidence type="ECO:0000313" key="2">
    <source>
        <dbReference type="EMBL" id="KAJ5740833.1"/>
    </source>
</evidence>
<proteinExistence type="predicted"/>
<feature type="region of interest" description="Disordered" evidence="1">
    <location>
        <begin position="39"/>
        <end position="60"/>
    </location>
</feature>
<organism evidence="2 3">
    <name type="scientific">Penicillium malachiteum</name>
    <dbReference type="NCBI Taxonomy" id="1324776"/>
    <lineage>
        <taxon>Eukaryota</taxon>
        <taxon>Fungi</taxon>
        <taxon>Dikarya</taxon>
        <taxon>Ascomycota</taxon>
        <taxon>Pezizomycotina</taxon>
        <taxon>Eurotiomycetes</taxon>
        <taxon>Eurotiomycetidae</taxon>
        <taxon>Eurotiales</taxon>
        <taxon>Aspergillaceae</taxon>
        <taxon>Penicillium</taxon>
    </lineage>
</organism>
<evidence type="ECO:0000256" key="1">
    <source>
        <dbReference type="SAM" id="MobiDB-lite"/>
    </source>
</evidence>
<dbReference type="AlphaFoldDB" id="A0AAD6N111"/>